<dbReference type="KEGG" id="eaz:JHT90_03335"/>
<dbReference type="GO" id="GO:0000166">
    <property type="term" value="F:nucleotide binding"/>
    <property type="evidence" value="ECO:0007669"/>
    <property type="project" value="UniProtKB-KW"/>
</dbReference>
<dbReference type="GO" id="GO:0052856">
    <property type="term" value="F:NAD(P)HX epimerase activity"/>
    <property type="evidence" value="ECO:0007669"/>
    <property type="project" value="UniProtKB-UniRule"/>
</dbReference>
<protein>
    <recommendedName>
        <fullName evidence="1">NAD(P)H-hydrate epimerase</fullName>
        <ecNumber evidence="1">5.1.99.6</ecNumber>
    </recommendedName>
    <alternativeName>
        <fullName evidence="1">NAD(P)HX epimerase</fullName>
    </alternativeName>
</protein>
<keyword evidence="1" id="KW-0520">NAD</keyword>
<feature type="binding site" evidence="1">
    <location>
        <position position="116"/>
    </location>
    <ligand>
        <name>K(+)</name>
        <dbReference type="ChEBI" id="CHEBI:29103"/>
    </ligand>
</feature>
<sequence>MNPTYTLSQLRQIEQTADKAGIDLMQRAARSTADWVNIHYPTSSHILIAVGTGNNGGDALWAGLNLHSRDYQITLFIPEQVASPAALKALALCHINKLPEITHLDQLTTQPTLIIDGLFGIGLNRPLSNNWQQVINQLNAFNLPTLALDTPSGLDSYTGTIYGAAIKATTTLTFLGDKPALHTEQGKKLAGEVIVDILDLPKNMIPT</sequence>
<name>A0A974NGQ7_9GAMM</name>
<evidence type="ECO:0000259" key="2">
    <source>
        <dbReference type="PROSITE" id="PS51385"/>
    </source>
</evidence>
<dbReference type="PROSITE" id="PS51385">
    <property type="entry name" value="YJEF_N"/>
    <property type="match status" value="1"/>
</dbReference>
<keyword evidence="1 3" id="KW-0413">Isomerase</keyword>
<dbReference type="Pfam" id="PF03853">
    <property type="entry name" value="YjeF_N"/>
    <property type="match status" value="1"/>
</dbReference>
<dbReference type="RefSeq" id="WP_201094057.1">
    <property type="nucleotide sequence ID" value="NZ_CP067393.1"/>
</dbReference>
<dbReference type="SUPFAM" id="SSF64153">
    <property type="entry name" value="YjeF N-terminal domain-like"/>
    <property type="match status" value="1"/>
</dbReference>
<dbReference type="EC" id="5.1.99.6" evidence="1"/>
<dbReference type="Proteomes" id="UP000595278">
    <property type="component" value="Chromosome"/>
</dbReference>
<keyword evidence="1" id="KW-0630">Potassium</keyword>
<dbReference type="InterPro" id="IPR036652">
    <property type="entry name" value="YjeF_N_dom_sf"/>
</dbReference>
<dbReference type="InterPro" id="IPR004443">
    <property type="entry name" value="YjeF_N_dom"/>
</dbReference>
<keyword evidence="1" id="KW-0479">Metal-binding</keyword>
<evidence type="ECO:0000313" key="3">
    <source>
        <dbReference type="EMBL" id="QQP86290.1"/>
    </source>
</evidence>
<reference evidence="3 4" key="1">
    <citation type="submission" date="2021-01" db="EMBL/GenBank/DDBJ databases">
        <title>Entomomonas sp. F2A isolated from a house cricket (Acheta domesticus).</title>
        <authorList>
            <person name="Spergser J."/>
            <person name="Busse H.-J."/>
        </authorList>
    </citation>
    <scope>NUCLEOTIDE SEQUENCE [LARGE SCALE GENOMIC DNA]</scope>
    <source>
        <strain evidence="3 4">F2A</strain>
    </source>
</reference>
<organism evidence="3 4">
    <name type="scientific">Entomomonas asaccharolytica</name>
    <dbReference type="NCBI Taxonomy" id="2785331"/>
    <lineage>
        <taxon>Bacteria</taxon>
        <taxon>Pseudomonadati</taxon>
        <taxon>Pseudomonadota</taxon>
        <taxon>Gammaproteobacteria</taxon>
        <taxon>Pseudomonadales</taxon>
        <taxon>Pseudomonadaceae</taxon>
        <taxon>Entomomonas</taxon>
    </lineage>
</organism>
<keyword evidence="4" id="KW-1185">Reference proteome</keyword>
<comment type="function">
    <text evidence="1">Catalyzes the epimerization of the S- and R-forms of NAD(P)HX, a damaged form of NAD(P)H that is a result of enzymatic or heat-dependent hydration. This is a prerequisite for the S-specific NAD(P)H-hydrate dehydratase to allow the repair of both epimers of NAD(P)HX.</text>
</comment>
<keyword evidence="1" id="KW-0547">Nucleotide-binding</keyword>
<feature type="binding site" evidence="1">
    <location>
        <position position="152"/>
    </location>
    <ligand>
        <name>K(+)</name>
        <dbReference type="ChEBI" id="CHEBI:29103"/>
    </ligand>
</feature>
<proteinExistence type="inferred from homology"/>
<dbReference type="Gene3D" id="3.40.50.10260">
    <property type="entry name" value="YjeF N-terminal domain"/>
    <property type="match status" value="1"/>
</dbReference>
<dbReference type="HAMAP" id="MF_01966">
    <property type="entry name" value="NADHX_epimerase"/>
    <property type="match status" value="1"/>
</dbReference>
<feature type="binding site" evidence="1">
    <location>
        <begin position="120"/>
        <end position="126"/>
    </location>
    <ligand>
        <name>(6S)-NADPHX</name>
        <dbReference type="ChEBI" id="CHEBI:64076"/>
    </ligand>
</feature>
<comment type="cofactor">
    <cofactor evidence="1">
        <name>K(+)</name>
        <dbReference type="ChEBI" id="CHEBI:29103"/>
    </cofactor>
    <text evidence="1">Binds 1 potassium ion per subunit.</text>
</comment>
<evidence type="ECO:0000256" key="1">
    <source>
        <dbReference type="HAMAP-Rule" id="MF_01966"/>
    </source>
</evidence>
<gene>
    <name evidence="1" type="primary">nnrE</name>
    <name evidence="3" type="ORF">JHT90_03335</name>
</gene>
<evidence type="ECO:0000313" key="4">
    <source>
        <dbReference type="Proteomes" id="UP000595278"/>
    </source>
</evidence>
<comment type="similarity">
    <text evidence="1">Belongs to the NnrE/AIBP family.</text>
</comment>
<comment type="caution">
    <text evidence="1">Lacks conserved residue(s) required for the propagation of feature annotation.</text>
</comment>
<keyword evidence="1" id="KW-0521">NADP</keyword>
<dbReference type="NCBIfam" id="TIGR00197">
    <property type="entry name" value="yjeF_nterm"/>
    <property type="match status" value="1"/>
</dbReference>
<accession>A0A974NGQ7</accession>
<comment type="catalytic activity">
    <reaction evidence="1">
        <text>(6R)-NADHX = (6S)-NADHX</text>
        <dbReference type="Rhea" id="RHEA:32215"/>
        <dbReference type="ChEBI" id="CHEBI:64074"/>
        <dbReference type="ChEBI" id="CHEBI:64075"/>
        <dbReference type="EC" id="5.1.99.6"/>
    </reaction>
</comment>
<dbReference type="EMBL" id="CP067393">
    <property type="protein sequence ID" value="QQP86290.1"/>
    <property type="molecule type" value="Genomic_DNA"/>
</dbReference>
<dbReference type="GO" id="GO:0046872">
    <property type="term" value="F:metal ion binding"/>
    <property type="evidence" value="ECO:0007669"/>
    <property type="project" value="UniProtKB-KW"/>
</dbReference>
<feature type="binding site" evidence="1">
    <location>
        <position position="149"/>
    </location>
    <ligand>
        <name>(6S)-NADPHX</name>
        <dbReference type="ChEBI" id="CHEBI:64076"/>
    </ligand>
</feature>
<feature type="binding site" evidence="1">
    <location>
        <begin position="54"/>
        <end position="58"/>
    </location>
    <ligand>
        <name>(6S)-NADPHX</name>
        <dbReference type="ChEBI" id="CHEBI:64076"/>
    </ligand>
</feature>
<feature type="binding site" evidence="1">
    <location>
        <position position="55"/>
    </location>
    <ligand>
        <name>K(+)</name>
        <dbReference type="ChEBI" id="CHEBI:29103"/>
    </ligand>
</feature>
<dbReference type="AlphaFoldDB" id="A0A974NGQ7"/>
<comment type="catalytic activity">
    <reaction evidence="1">
        <text>(6R)-NADPHX = (6S)-NADPHX</text>
        <dbReference type="Rhea" id="RHEA:32227"/>
        <dbReference type="ChEBI" id="CHEBI:64076"/>
        <dbReference type="ChEBI" id="CHEBI:64077"/>
        <dbReference type="EC" id="5.1.99.6"/>
    </reaction>
</comment>
<feature type="domain" description="YjeF N-terminal" evidence="2">
    <location>
        <begin position="10"/>
        <end position="206"/>
    </location>
</feature>